<evidence type="ECO:0000313" key="1">
    <source>
        <dbReference type="EMBL" id="APW38990.1"/>
    </source>
</evidence>
<keyword evidence="2" id="KW-1185">Reference proteome</keyword>
<sequence length="154" mass="17304">MQTATHPPKTARRRALTQHAALPPIAWADAAAVVLAPVPPFMADFLHHMQAELIKAAGHAPEPGSILLPPHAPLCWTHSDITSRGYDSATYATVIRYQRNFQTRMWPAWQIDEERIDAEGCIWRRERYCTVDDFGTLVPVLRGFDNDAIWGAYA</sequence>
<dbReference type="AlphaFoldDB" id="A0A1P8JZ11"/>
<evidence type="ECO:0000313" key="2">
    <source>
        <dbReference type="Proteomes" id="UP000186609"/>
    </source>
</evidence>
<organism evidence="1 2">
    <name type="scientific">Rhodoferax koreensis</name>
    <dbReference type="NCBI Taxonomy" id="1842727"/>
    <lineage>
        <taxon>Bacteria</taxon>
        <taxon>Pseudomonadati</taxon>
        <taxon>Pseudomonadota</taxon>
        <taxon>Betaproteobacteria</taxon>
        <taxon>Burkholderiales</taxon>
        <taxon>Comamonadaceae</taxon>
        <taxon>Rhodoferax</taxon>
    </lineage>
</organism>
<dbReference type="Proteomes" id="UP000186609">
    <property type="component" value="Chromosome"/>
</dbReference>
<accession>A0A1P8JZ11</accession>
<reference evidence="1 2" key="1">
    <citation type="submission" date="2017-01" db="EMBL/GenBank/DDBJ databases">
        <authorList>
            <person name="Mah S.A."/>
            <person name="Swanson W.J."/>
            <person name="Moy G.W."/>
            <person name="Vacquier V.D."/>
        </authorList>
    </citation>
    <scope>NUCLEOTIDE SEQUENCE [LARGE SCALE GENOMIC DNA]</scope>
    <source>
        <strain evidence="1 2">DCY110</strain>
    </source>
</reference>
<name>A0A1P8JZ11_9BURK</name>
<dbReference type="EMBL" id="CP019236">
    <property type="protein sequence ID" value="APW38990.1"/>
    <property type="molecule type" value="Genomic_DNA"/>
</dbReference>
<gene>
    <name evidence="1" type="ORF">RD110_18730</name>
</gene>
<dbReference type="STRING" id="1842727.RD110_18730"/>
<proteinExistence type="predicted"/>
<protein>
    <submittedName>
        <fullName evidence="1">Uncharacterized protein</fullName>
    </submittedName>
</protein>
<dbReference type="RefSeq" id="WP_076201025.1">
    <property type="nucleotide sequence ID" value="NZ_CP019236.1"/>
</dbReference>
<dbReference type="KEGG" id="rhy:RD110_18730"/>